<dbReference type="InterPro" id="IPR007219">
    <property type="entry name" value="XnlR_reg_dom"/>
</dbReference>
<evidence type="ECO:0000256" key="3">
    <source>
        <dbReference type="ARBA" id="ARBA00022833"/>
    </source>
</evidence>
<comment type="subcellular location">
    <subcellularLocation>
        <location evidence="1">Nucleus</location>
    </subcellularLocation>
</comment>
<dbReference type="GO" id="GO:0005634">
    <property type="term" value="C:nucleus"/>
    <property type="evidence" value="ECO:0007669"/>
    <property type="project" value="UniProtKB-SubCell"/>
</dbReference>
<evidence type="ECO:0000256" key="1">
    <source>
        <dbReference type="ARBA" id="ARBA00004123"/>
    </source>
</evidence>
<gene>
    <name evidence="10" type="ORF">DFH05DRAFT_950026</name>
</gene>
<dbReference type="EMBL" id="JANVFU010000004">
    <property type="protein sequence ID" value="KAJ3746467.1"/>
    <property type="molecule type" value="Genomic_DNA"/>
</dbReference>
<dbReference type="InterPro" id="IPR051615">
    <property type="entry name" value="Transcr_Regulatory_Elem"/>
</dbReference>
<evidence type="ECO:0000313" key="11">
    <source>
        <dbReference type="Proteomes" id="UP001142393"/>
    </source>
</evidence>
<dbReference type="Proteomes" id="UP001142393">
    <property type="component" value="Unassembled WGS sequence"/>
</dbReference>
<feature type="region of interest" description="Disordered" evidence="8">
    <location>
        <begin position="1"/>
        <end position="22"/>
    </location>
</feature>
<accession>A0A9W8TZK9</accession>
<sequence>MTKAQPVKRSSSNAGTRGKGTYASHACNVCKRKKIKCDENKPACGSCEASGRSEECAWSGESARKPRTEAHFEAMRRRADALERYANILESMLQKCQREHGGTFRDGQSYLQFRPKDYGDEKMEYEEIEGESGSSDGDDMTAEICVSAQSLTLDERDLVLYGNVAPFRFANTATTLPTHISIIPDVETDFGARYMLLIDGADQSYYDLKFDWSRYLPSQVPLDRKEHDRILDLLFKFFTSWCMRIVPVLFLRDMHRYLNVHRSQTPPKTSHYSPMLHNALLAVAAGFSDKPQVREYKARKCFADEAKRLMESEVQRPNVSVVHALSMLGSFHSSSGEQGLGYVYFGIGSRVSQALGLNVDCSAWVKSGLITTHDMYDRNWAYWTTFTQEMCWCLYVGRDSNLLTSSEESSIPVPYVDQRYDQILWEHPSTNIAPQPNYLSTTFAATCELMTIARRVLGVVNSLHVSSHRREVKDEQISSIDLQLHAWKGQLSDEIDITLANKNTSTPHKLVLHMSFWWTFILLHRPFFLRRKRPDATSREIDHIKLCKRAADNIMDLLGIYRALYTLRYVPVTPVQIVFAAGTIYVLLAVQATTGLRVAKKELKTYIGRAELCIQYLLEIGRSFKCASDIAEILKGLIVTQLRPVLERKPIRGTSASKQDGKVELHPTISASLINGDTMDISSSSGLPAFSSDSFAPTSFDEFMSFDTLSFPEASLLTLPSTLYPQPSSSYLAWSSAMLSSKTQAGRSNIAPADFFNSSDLTSTSIPTDPFLSTSSFALHGLPALDSSPSITSMETSGFLAMMNGESISHTPCIPPFITTEHTNYDGNDYGQYLLFPGN</sequence>
<evidence type="ECO:0000256" key="5">
    <source>
        <dbReference type="ARBA" id="ARBA00023125"/>
    </source>
</evidence>
<dbReference type="SUPFAM" id="SSF57701">
    <property type="entry name" value="Zn2/Cys6 DNA-binding domain"/>
    <property type="match status" value="1"/>
</dbReference>
<keyword evidence="2" id="KW-0479">Metal-binding</keyword>
<keyword evidence="5" id="KW-0238">DNA-binding</keyword>
<dbReference type="GO" id="GO:0000981">
    <property type="term" value="F:DNA-binding transcription factor activity, RNA polymerase II-specific"/>
    <property type="evidence" value="ECO:0007669"/>
    <property type="project" value="InterPro"/>
</dbReference>
<organism evidence="10 11">
    <name type="scientific">Lentinula detonsa</name>
    <dbReference type="NCBI Taxonomy" id="2804962"/>
    <lineage>
        <taxon>Eukaryota</taxon>
        <taxon>Fungi</taxon>
        <taxon>Dikarya</taxon>
        <taxon>Basidiomycota</taxon>
        <taxon>Agaricomycotina</taxon>
        <taxon>Agaricomycetes</taxon>
        <taxon>Agaricomycetidae</taxon>
        <taxon>Agaricales</taxon>
        <taxon>Marasmiineae</taxon>
        <taxon>Omphalotaceae</taxon>
        <taxon>Lentinula</taxon>
    </lineage>
</organism>
<evidence type="ECO:0000313" key="10">
    <source>
        <dbReference type="EMBL" id="KAJ3746467.1"/>
    </source>
</evidence>
<comment type="caution">
    <text evidence="10">The sequence shown here is derived from an EMBL/GenBank/DDBJ whole genome shotgun (WGS) entry which is preliminary data.</text>
</comment>
<dbReference type="PROSITE" id="PS50048">
    <property type="entry name" value="ZN2_CY6_FUNGAL_2"/>
    <property type="match status" value="1"/>
</dbReference>
<dbReference type="Pfam" id="PF04082">
    <property type="entry name" value="Fungal_trans"/>
    <property type="match status" value="1"/>
</dbReference>
<evidence type="ECO:0000256" key="4">
    <source>
        <dbReference type="ARBA" id="ARBA00023015"/>
    </source>
</evidence>
<protein>
    <submittedName>
        <fullName evidence="10">Fungal-specific transcription factor domain-containing protein</fullName>
    </submittedName>
</protein>
<keyword evidence="3" id="KW-0862">Zinc</keyword>
<dbReference type="InterPro" id="IPR036864">
    <property type="entry name" value="Zn2-C6_fun-type_DNA-bd_sf"/>
</dbReference>
<dbReference type="InterPro" id="IPR001138">
    <property type="entry name" value="Zn2Cys6_DnaBD"/>
</dbReference>
<dbReference type="SMART" id="SM00066">
    <property type="entry name" value="GAL4"/>
    <property type="match status" value="1"/>
</dbReference>
<evidence type="ECO:0000256" key="2">
    <source>
        <dbReference type="ARBA" id="ARBA00022723"/>
    </source>
</evidence>
<dbReference type="AlphaFoldDB" id="A0A9W8TZK9"/>
<keyword evidence="11" id="KW-1185">Reference proteome</keyword>
<keyword evidence="6" id="KW-0804">Transcription</keyword>
<dbReference type="GO" id="GO:0008270">
    <property type="term" value="F:zinc ion binding"/>
    <property type="evidence" value="ECO:0007669"/>
    <property type="project" value="InterPro"/>
</dbReference>
<evidence type="ECO:0000259" key="9">
    <source>
        <dbReference type="PROSITE" id="PS50048"/>
    </source>
</evidence>
<dbReference type="GO" id="GO:0006351">
    <property type="term" value="P:DNA-templated transcription"/>
    <property type="evidence" value="ECO:0007669"/>
    <property type="project" value="InterPro"/>
</dbReference>
<proteinExistence type="predicted"/>
<dbReference type="CDD" id="cd12148">
    <property type="entry name" value="fungal_TF_MHR"/>
    <property type="match status" value="1"/>
</dbReference>
<evidence type="ECO:0000256" key="7">
    <source>
        <dbReference type="ARBA" id="ARBA00023242"/>
    </source>
</evidence>
<evidence type="ECO:0000256" key="6">
    <source>
        <dbReference type="ARBA" id="ARBA00023163"/>
    </source>
</evidence>
<reference evidence="10 11" key="1">
    <citation type="journal article" date="2023" name="Proc. Natl. Acad. Sci. U.S.A.">
        <title>A global phylogenomic analysis of the shiitake genus Lentinula.</title>
        <authorList>
            <person name="Sierra-Patev S."/>
            <person name="Min B."/>
            <person name="Naranjo-Ortiz M."/>
            <person name="Looney B."/>
            <person name="Konkel Z."/>
            <person name="Slot J.C."/>
            <person name="Sakamoto Y."/>
            <person name="Steenwyk J.L."/>
            <person name="Rokas A."/>
            <person name="Carro J."/>
            <person name="Camarero S."/>
            <person name="Ferreira P."/>
            <person name="Molpeceres G."/>
            <person name="Ruiz-Duenas F.J."/>
            <person name="Serrano A."/>
            <person name="Henrissat B."/>
            <person name="Drula E."/>
            <person name="Hughes K.W."/>
            <person name="Mata J.L."/>
            <person name="Ishikawa N.K."/>
            <person name="Vargas-Isla R."/>
            <person name="Ushijima S."/>
            <person name="Smith C.A."/>
            <person name="Donoghue J."/>
            <person name="Ahrendt S."/>
            <person name="Andreopoulos W."/>
            <person name="He G."/>
            <person name="LaButti K."/>
            <person name="Lipzen A."/>
            <person name="Ng V."/>
            <person name="Riley R."/>
            <person name="Sandor L."/>
            <person name="Barry K."/>
            <person name="Martinez A.T."/>
            <person name="Xiao Y."/>
            <person name="Gibbons J.G."/>
            <person name="Terashima K."/>
            <person name="Grigoriev I.V."/>
            <person name="Hibbett D."/>
        </authorList>
    </citation>
    <scope>NUCLEOTIDE SEQUENCE [LARGE SCALE GENOMIC DNA]</scope>
    <source>
        <strain evidence="10 11">TFB7810</strain>
    </source>
</reference>
<dbReference type="CDD" id="cd00067">
    <property type="entry name" value="GAL4"/>
    <property type="match status" value="1"/>
</dbReference>
<evidence type="ECO:0000256" key="8">
    <source>
        <dbReference type="SAM" id="MobiDB-lite"/>
    </source>
</evidence>
<dbReference type="PROSITE" id="PS00463">
    <property type="entry name" value="ZN2_CY6_FUNGAL_1"/>
    <property type="match status" value="1"/>
</dbReference>
<keyword evidence="7" id="KW-0539">Nucleus</keyword>
<dbReference type="Pfam" id="PF00172">
    <property type="entry name" value="Zn_clus"/>
    <property type="match status" value="1"/>
</dbReference>
<keyword evidence="4" id="KW-0805">Transcription regulation</keyword>
<dbReference type="PANTHER" id="PTHR31313">
    <property type="entry name" value="TY1 ENHANCER ACTIVATOR"/>
    <property type="match status" value="1"/>
</dbReference>
<dbReference type="PANTHER" id="PTHR31313:SF81">
    <property type="entry name" value="TY1 ENHANCER ACTIVATOR"/>
    <property type="match status" value="1"/>
</dbReference>
<name>A0A9W8TZK9_9AGAR</name>
<dbReference type="GO" id="GO:0003677">
    <property type="term" value="F:DNA binding"/>
    <property type="evidence" value="ECO:0007669"/>
    <property type="project" value="UniProtKB-KW"/>
</dbReference>
<dbReference type="Gene3D" id="4.10.240.10">
    <property type="entry name" value="Zn(2)-C6 fungal-type DNA-binding domain"/>
    <property type="match status" value="1"/>
</dbReference>
<feature type="domain" description="Zn(2)-C6 fungal-type" evidence="9">
    <location>
        <begin position="26"/>
        <end position="58"/>
    </location>
</feature>